<organism evidence="2 3">
    <name type="scientific">Olpidium bornovanus</name>
    <dbReference type="NCBI Taxonomy" id="278681"/>
    <lineage>
        <taxon>Eukaryota</taxon>
        <taxon>Fungi</taxon>
        <taxon>Fungi incertae sedis</taxon>
        <taxon>Olpidiomycota</taxon>
        <taxon>Olpidiomycotina</taxon>
        <taxon>Olpidiomycetes</taxon>
        <taxon>Olpidiales</taxon>
        <taxon>Olpidiaceae</taxon>
        <taxon>Olpidium</taxon>
    </lineage>
</organism>
<evidence type="ECO:0000313" key="2">
    <source>
        <dbReference type="EMBL" id="KAG5455753.1"/>
    </source>
</evidence>
<feature type="region of interest" description="Disordered" evidence="1">
    <location>
        <begin position="1"/>
        <end position="40"/>
    </location>
</feature>
<evidence type="ECO:0000256" key="1">
    <source>
        <dbReference type="SAM" id="MobiDB-lite"/>
    </source>
</evidence>
<keyword evidence="3" id="KW-1185">Reference proteome</keyword>
<dbReference type="AlphaFoldDB" id="A0A8H8DEW7"/>
<accession>A0A8H8DEW7</accession>
<evidence type="ECO:0000313" key="3">
    <source>
        <dbReference type="Proteomes" id="UP000673691"/>
    </source>
</evidence>
<reference evidence="2 3" key="1">
    <citation type="journal article" name="Sci. Rep.">
        <title>Genome-scale phylogenetic analyses confirm Olpidium as the closest living zoosporic fungus to the non-flagellated, terrestrial fungi.</title>
        <authorList>
            <person name="Chang Y."/>
            <person name="Rochon D."/>
            <person name="Sekimoto S."/>
            <person name="Wang Y."/>
            <person name="Chovatia M."/>
            <person name="Sandor L."/>
            <person name="Salamov A."/>
            <person name="Grigoriev I.V."/>
            <person name="Stajich J.E."/>
            <person name="Spatafora J.W."/>
        </authorList>
    </citation>
    <scope>NUCLEOTIDE SEQUENCE [LARGE SCALE GENOMIC DNA]</scope>
    <source>
        <strain evidence="2">S191</strain>
    </source>
</reference>
<dbReference type="Proteomes" id="UP000673691">
    <property type="component" value="Unassembled WGS sequence"/>
</dbReference>
<dbReference type="EMBL" id="JAEFCI010012845">
    <property type="protein sequence ID" value="KAG5455753.1"/>
    <property type="molecule type" value="Genomic_DNA"/>
</dbReference>
<sequence length="128" mass="14353">MARRVHPQSRDSRPDLFPLSAAGEQNGPDRPGGLSAAGPHVLPAELQPRHVGAAAPRAVGGVRVWRRPLARDAALPRGRRVFVARRRHGRARRARTPAVFRDFGEGRDQRRRRLRVHLPPRVHPEVHV</sequence>
<proteinExistence type="predicted"/>
<comment type="caution">
    <text evidence="2">The sequence shown here is derived from an EMBL/GenBank/DDBJ whole genome shotgun (WGS) entry which is preliminary data.</text>
</comment>
<protein>
    <submittedName>
        <fullName evidence="2">Uncharacterized protein</fullName>
    </submittedName>
</protein>
<gene>
    <name evidence="2" type="ORF">BJ554DRAFT_4720</name>
</gene>
<name>A0A8H8DEW7_9FUNG</name>